<evidence type="ECO:0000313" key="2">
    <source>
        <dbReference type="Proteomes" id="UP000317977"/>
    </source>
</evidence>
<gene>
    <name evidence="1" type="ORF">Poly59_52280</name>
</gene>
<dbReference type="AlphaFoldDB" id="A0A5C6ELB7"/>
<accession>A0A5C6ELB7</accession>
<sequence length="292" mass="33206">MHCVLIADLAALVSQHGPAILYQREAIPPEAMTQYWATSRNRFELWQQAVARYQKNEKTGDFASMRAWWRDHLTLIEEVLVTEMLTRVIAALGTGLDRENSTDEISPITHAVFLTHLEARNRIQQLMLTGRGCSVRDTVRLNRLRQGVERWTDALVGRLTAESPKNVCYAFDAKRATEYAEETRSCGGRAMRDMSAWLMNAAMHDTLQRRTSEGTALPEANRAVVKSVMLMLRPDLFDSIGTLKSLWLHRLESGADKADRVLDELAALDIDEAPTADAIEMSRHPYFERWCM</sequence>
<dbReference type="RefSeq" id="WP_146536746.1">
    <property type="nucleotide sequence ID" value="NZ_SJPX01000005.1"/>
</dbReference>
<dbReference type="Proteomes" id="UP000317977">
    <property type="component" value="Unassembled WGS sequence"/>
</dbReference>
<reference evidence="1 2" key="1">
    <citation type="submission" date="2019-02" db="EMBL/GenBank/DDBJ databases">
        <title>Deep-cultivation of Planctomycetes and their phenomic and genomic characterization uncovers novel biology.</title>
        <authorList>
            <person name="Wiegand S."/>
            <person name="Jogler M."/>
            <person name="Boedeker C."/>
            <person name="Pinto D."/>
            <person name="Vollmers J."/>
            <person name="Rivas-Marin E."/>
            <person name="Kohn T."/>
            <person name="Peeters S.H."/>
            <person name="Heuer A."/>
            <person name="Rast P."/>
            <person name="Oberbeckmann S."/>
            <person name="Bunk B."/>
            <person name="Jeske O."/>
            <person name="Meyerdierks A."/>
            <person name="Storesund J.E."/>
            <person name="Kallscheuer N."/>
            <person name="Luecker S."/>
            <person name="Lage O.M."/>
            <person name="Pohl T."/>
            <person name="Merkel B.J."/>
            <person name="Hornburger P."/>
            <person name="Mueller R.-W."/>
            <person name="Bruemmer F."/>
            <person name="Labrenz M."/>
            <person name="Spormann A.M."/>
            <person name="Op Den Camp H."/>
            <person name="Overmann J."/>
            <person name="Amann R."/>
            <person name="Jetten M.S.M."/>
            <person name="Mascher T."/>
            <person name="Medema M.H."/>
            <person name="Devos D.P."/>
            <person name="Kaster A.-K."/>
            <person name="Ovreas L."/>
            <person name="Rohde M."/>
            <person name="Galperin M.Y."/>
            <person name="Jogler C."/>
        </authorList>
    </citation>
    <scope>NUCLEOTIDE SEQUENCE [LARGE SCALE GENOMIC DNA]</scope>
    <source>
        <strain evidence="1 2">Poly59</strain>
    </source>
</reference>
<name>A0A5C6ELB7_9BACT</name>
<comment type="caution">
    <text evidence="1">The sequence shown here is derived from an EMBL/GenBank/DDBJ whole genome shotgun (WGS) entry which is preliminary data.</text>
</comment>
<keyword evidence="2" id="KW-1185">Reference proteome</keyword>
<protein>
    <submittedName>
        <fullName evidence="1">Uncharacterized protein</fullName>
    </submittedName>
</protein>
<dbReference type="OrthoDB" id="290892at2"/>
<proteinExistence type="predicted"/>
<dbReference type="EMBL" id="SJPX01000005">
    <property type="protein sequence ID" value="TWU48381.1"/>
    <property type="molecule type" value="Genomic_DNA"/>
</dbReference>
<organism evidence="1 2">
    <name type="scientific">Rubripirellula reticaptiva</name>
    <dbReference type="NCBI Taxonomy" id="2528013"/>
    <lineage>
        <taxon>Bacteria</taxon>
        <taxon>Pseudomonadati</taxon>
        <taxon>Planctomycetota</taxon>
        <taxon>Planctomycetia</taxon>
        <taxon>Pirellulales</taxon>
        <taxon>Pirellulaceae</taxon>
        <taxon>Rubripirellula</taxon>
    </lineage>
</organism>
<evidence type="ECO:0000313" key="1">
    <source>
        <dbReference type="EMBL" id="TWU48381.1"/>
    </source>
</evidence>